<organism evidence="2 3">
    <name type="scientific">Naegleria lovaniensis</name>
    <name type="common">Amoeba</name>
    <dbReference type="NCBI Taxonomy" id="51637"/>
    <lineage>
        <taxon>Eukaryota</taxon>
        <taxon>Discoba</taxon>
        <taxon>Heterolobosea</taxon>
        <taxon>Tetramitia</taxon>
        <taxon>Eutetramitia</taxon>
        <taxon>Vahlkampfiidae</taxon>
        <taxon>Naegleria</taxon>
    </lineage>
</organism>
<dbReference type="AlphaFoldDB" id="A0AA88GI11"/>
<dbReference type="Proteomes" id="UP000816034">
    <property type="component" value="Unassembled WGS sequence"/>
</dbReference>
<accession>A0AA88GI11</accession>
<dbReference type="RefSeq" id="XP_044543680.1">
    <property type="nucleotide sequence ID" value="XM_044686373.1"/>
</dbReference>
<feature type="region of interest" description="Disordered" evidence="1">
    <location>
        <begin position="1"/>
        <end position="36"/>
    </location>
</feature>
<dbReference type="EMBL" id="PYSW02000045">
    <property type="protein sequence ID" value="KAG2374506.1"/>
    <property type="molecule type" value="Genomic_DNA"/>
</dbReference>
<evidence type="ECO:0000313" key="2">
    <source>
        <dbReference type="EMBL" id="KAG2374506.1"/>
    </source>
</evidence>
<gene>
    <name evidence="2" type="ORF">C9374_010790</name>
</gene>
<comment type="caution">
    <text evidence="2">The sequence shown here is derived from an EMBL/GenBank/DDBJ whole genome shotgun (WGS) entry which is preliminary data.</text>
</comment>
<evidence type="ECO:0000256" key="1">
    <source>
        <dbReference type="SAM" id="MobiDB-lite"/>
    </source>
</evidence>
<proteinExistence type="predicted"/>
<feature type="compositionally biased region" description="Basic residues" evidence="1">
    <location>
        <begin position="56"/>
        <end position="68"/>
    </location>
</feature>
<dbReference type="GeneID" id="68103244"/>
<evidence type="ECO:0000313" key="3">
    <source>
        <dbReference type="Proteomes" id="UP000816034"/>
    </source>
</evidence>
<protein>
    <submittedName>
        <fullName evidence="2">Uncharacterized protein</fullName>
    </submittedName>
</protein>
<name>A0AA88GI11_NAELO</name>
<sequence length="225" mass="25614">MPTQPLTKKSLSRHQKHETTSSDEDEAPEMVQSSKAKLAVAALAEQELRKQSVRDKKLKKLTKKSEKRKHSEEQEDVVDAEALHDTTSSSTKKKKLLDTAVLDFLVQQDEKQEAALESLASTKTPQIQATLETAAPKKSRSKRFVDLKLEATLAKEKVDPFTVKTEVDPAVLKFLHLEFYKKNHRKDTAKFVDAKRSTVVPASDFFGKQRWLTEQVFLNPYDLQH</sequence>
<reference evidence="2 3" key="1">
    <citation type="journal article" date="2018" name="BMC Genomics">
        <title>The genome of Naegleria lovaniensis, the basis for a comparative approach to unravel pathogenicity factors of the human pathogenic amoeba N. fowleri.</title>
        <authorList>
            <person name="Liechti N."/>
            <person name="Schurch N."/>
            <person name="Bruggmann R."/>
            <person name="Wittwer M."/>
        </authorList>
    </citation>
    <scope>NUCLEOTIDE SEQUENCE [LARGE SCALE GENOMIC DNA]</scope>
    <source>
        <strain evidence="2 3">ATCC 30569</strain>
    </source>
</reference>
<keyword evidence="3" id="KW-1185">Reference proteome</keyword>
<feature type="region of interest" description="Disordered" evidence="1">
    <location>
        <begin position="49"/>
        <end position="92"/>
    </location>
</feature>